<evidence type="ECO:0000313" key="1">
    <source>
        <dbReference type="EMBL" id="PPQ66860.1"/>
    </source>
</evidence>
<dbReference type="EMBL" id="NHYE01005620">
    <property type="protein sequence ID" value="PPQ66860.1"/>
    <property type="molecule type" value="Genomic_DNA"/>
</dbReference>
<protein>
    <submittedName>
        <fullName evidence="1">Uncharacterized protein</fullName>
    </submittedName>
</protein>
<gene>
    <name evidence="1" type="ORF">CVT26_009639</name>
</gene>
<sequence length="91" mass="9428">MARSGLSSSVLVGVWGVDMLEREDAADGLESDVVVSSPDSSYGVGGVVVAENEKSFCKLSIEKRRRLVLTLLVVGVGDDALLLASSGSMAL</sequence>
<proteinExistence type="predicted"/>
<dbReference type="Proteomes" id="UP000284706">
    <property type="component" value="Unassembled WGS sequence"/>
</dbReference>
<comment type="caution">
    <text evidence="1">The sequence shown here is derived from an EMBL/GenBank/DDBJ whole genome shotgun (WGS) entry which is preliminary data.</text>
</comment>
<evidence type="ECO:0000313" key="2">
    <source>
        <dbReference type="Proteomes" id="UP000284706"/>
    </source>
</evidence>
<dbReference type="AlphaFoldDB" id="A0A409VKS1"/>
<keyword evidence="2" id="KW-1185">Reference proteome</keyword>
<reference evidence="1 2" key="1">
    <citation type="journal article" date="2018" name="Evol. Lett.">
        <title>Horizontal gene cluster transfer increased hallucinogenic mushroom diversity.</title>
        <authorList>
            <person name="Reynolds H.T."/>
            <person name="Vijayakumar V."/>
            <person name="Gluck-Thaler E."/>
            <person name="Korotkin H.B."/>
            <person name="Matheny P.B."/>
            <person name="Slot J.C."/>
        </authorList>
    </citation>
    <scope>NUCLEOTIDE SEQUENCE [LARGE SCALE GENOMIC DNA]</scope>
    <source>
        <strain evidence="1 2">SRW20</strain>
    </source>
</reference>
<dbReference type="InParanoid" id="A0A409VKS1"/>
<accession>A0A409VKS1</accession>
<name>A0A409VKS1_9AGAR</name>
<organism evidence="1 2">
    <name type="scientific">Gymnopilus dilepis</name>
    <dbReference type="NCBI Taxonomy" id="231916"/>
    <lineage>
        <taxon>Eukaryota</taxon>
        <taxon>Fungi</taxon>
        <taxon>Dikarya</taxon>
        <taxon>Basidiomycota</taxon>
        <taxon>Agaricomycotina</taxon>
        <taxon>Agaricomycetes</taxon>
        <taxon>Agaricomycetidae</taxon>
        <taxon>Agaricales</taxon>
        <taxon>Agaricineae</taxon>
        <taxon>Hymenogastraceae</taxon>
        <taxon>Gymnopilus</taxon>
    </lineage>
</organism>